<dbReference type="InterPro" id="IPR001509">
    <property type="entry name" value="Epimerase_deHydtase"/>
</dbReference>
<dbReference type="InterPro" id="IPR036291">
    <property type="entry name" value="NAD(P)-bd_dom_sf"/>
</dbReference>
<dbReference type="InterPro" id="IPR051783">
    <property type="entry name" value="NAD(P)-dependent_oxidoreduct"/>
</dbReference>
<reference evidence="3" key="1">
    <citation type="journal article" date="2019" name="Int. J. Syst. Evol. Microbiol.">
        <title>The Global Catalogue of Microorganisms (GCM) 10K type strain sequencing project: providing services to taxonomists for standard genome sequencing and annotation.</title>
        <authorList>
            <consortium name="The Broad Institute Genomics Platform"/>
            <consortium name="The Broad Institute Genome Sequencing Center for Infectious Disease"/>
            <person name="Wu L."/>
            <person name="Ma J."/>
        </authorList>
    </citation>
    <scope>NUCLEOTIDE SEQUENCE [LARGE SCALE GENOMIC DNA]</scope>
    <source>
        <strain evidence="3">JCM 9933</strain>
    </source>
</reference>
<sequence>MKVFVTGAAGYIGGSVAARLAEAGHAVRGLVRSPEKAEAVRAFGIEPVPGDLDDRDLLAAEARRADGVVNAASSDHRGAVEALVEALAGSGKPLLHTSGSSIVGDDARGEFSDKVFEEDTPVAPTGGRAARVAIDRFVVGAAERGVRSAVLCNTLIYGRGLGPHQDSIQVPALVQQAKKSGVPRHVGRGLNVWSTVHIEDVADLYRLVLENPEARGFMFVENGEASFRDIVAAIGRRLGLGEPQPWPIEDAIREWGPDRATYALGSNSRVRGRRARALGWAPRHSSVLEWIAREMPVG</sequence>
<gene>
    <name evidence="2" type="ORF">GCM10009416_34750</name>
</gene>
<dbReference type="RefSeq" id="WP_343896642.1">
    <property type="nucleotide sequence ID" value="NZ_BAAAFZ010000055.1"/>
</dbReference>
<dbReference type="PANTHER" id="PTHR48079">
    <property type="entry name" value="PROTEIN YEEZ"/>
    <property type="match status" value="1"/>
</dbReference>
<dbReference type="PANTHER" id="PTHR48079:SF6">
    <property type="entry name" value="NAD(P)-BINDING DOMAIN-CONTAINING PROTEIN-RELATED"/>
    <property type="match status" value="1"/>
</dbReference>
<evidence type="ECO:0000313" key="3">
    <source>
        <dbReference type="Proteomes" id="UP001501588"/>
    </source>
</evidence>
<organism evidence="2 3">
    <name type="scientific">Craurococcus roseus</name>
    <dbReference type="NCBI Taxonomy" id="77585"/>
    <lineage>
        <taxon>Bacteria</taxon>
        <taxon>Pseudomonadati</taxon>
        <taxon>Pseudomonadota</taxon>
        <taxon>Alphaproteobacteria</taxon>
        <taxon>Acetobacterales</taxon>
        <taxon>Acetobacteraceae</taxon>
        <taxon>Craurococcus</taxon>
    </lineage>
</organism>
<proteinExistence type="predicted"/>
<dbReference type="Proteomes" id="UP001501588">
    <property type="component" value="Unassembled WGS sequence"/>
</dbReference>
<dbReference type="Gene3D" id="3.40.50.720">
    <property type="entry name" value="NAD(P)-binding Rossmann-like Domain"/>
    <property type="match status" value="1"/>
</dbReference>
<accession>A0ABP3QNA3</accession>
<evidence type="ECO:0000259" key="1">
    <source>
        <dbReference type="Pfam" id="PF01370"/>
    </source>
</evidence>
<evidence type="ECO:0000313" key="2">
    <source>
        <dbReference type="EMBL" id="GAA0593435.1"/>
    </source>
</evidence>
<protein>
    <submittedName>
        <fullName evidence="2">NAD-dependent epimerase/dehydratase family protein</fullName>
    </submittedName>
</protein>
<name>A0ABP3QNA3_9PROT</name>
<dbReference type="Pfam" id="PF01370">
    <property type="entry name" value="Epimerase"/>
    <property type="match status" value="1"/>
</dbReference>
<comment type="caution">
    <text evidence="2">The sequence shown here is derived from an EMBL/GenBank/DDBJ whole genome shotgun (WGS) entry which is preliminary data.</text>
</comment>
<dbReference type="SUPFAM" id="SSF51735">
    <property type="entry name" value="NAD(P)-binding Rossmann-fold domains"/>
    <property type="match status" value="1"/>
</dbReference>
<feature type="domain" description="NAD-dependent epimerase/dehydratase" evidence="1">
    <location>
        <begin position="3"/>
        <end position="214"/>
    </location>
</feature>
<keyword evidence="3" id="KW-1185">Reference proteome</keyword>
<dbReference type="EMBL" id="BAAAFZ010000055">
    <property type="protein sequence ID" value="GAA0593435.1"/>
    <property type="molecule type" value="Genomic_DNA"/>
</dbReference>